<reference evidence="14" key="1">
    <citation type="submission" date="2016-07" db="EMBL/GenBank/DDBJ databases">
        <title>New class B carbapenemase carried by novel plasmid in Pseudomonas putida enviromental strain in eastern Amazonia.</title>
        <authorList>
            <person name="Souza C.O."/>
            <person name="Lima K.V."/>
            <person name="Brasiliense D.M."/>
            <person name="Perez-Chaparro P.J."/>
            <person name="Mamizuka E.M."/>
            <person name="Lima M.O."/>
            <person name="Lima L.N."/>
            <person name="McCulloch J.A."/>
        </authorList>
    </citation>
    <scope>NUCLEOTIDE SEQUENCE [LARGE SCALE GENOMIC DNA]</scope>
    <source>
        <strain evidence="14">IEC33019</strain>
    </source>
</reference>
<comment type="similarity">
    <text evidence="3 11">Belongs to the iron-sulfur dependent L-serine dehydratase family.</text>
</comment>
<dbReference type="GO" id="GO:0006094">
    <property type="term" value="P:gluconeogenesis"/>
    <property type="evidence" value="ECO:0007669"/>
    <property type="project" value="UniProtKB-KW"/>
</dbReference>
<evidence type="ECO:0000256" key="1">
    <source>
        <dbReference type="ARBA" id="ARBA00001966"/>
    </source>
</evidence>
<proteinExistence type="inferred from homology"/>
<evidence type="ECO:0000256" key="7">
    <source>
        <dbReference type="ARBA" id="ARBA00023004"/>
    </source>
</evidence>
<dbReference type="InterPro" id="IPR005131">
    <property type="entry name" value="Ser_deHydtase_bsu"/>
</dbReference>
<dbReference type="FunFam" id="3.30.1330.90:FF:000001">
    <property type="entry name" value="L-serine ammonia-lyase 1"/>
    <property type="match status" value="1"/>
</dbReference>
<dbReference type="EC" id="4.3.1.17" evidence="11"/>
<evidence type="ECO:0000256" key="10">
    <source>
        <dbReference type="ARBA" id="ARBA00049406"/>
    </source>
</evidence>
<evidence type="ECO:0000256" key="5">
    <source>
        <dbReference type="ARBA" id="ARBA00022485"/>
    </source>
</evidence>
<gene>
    <name evidence="14" type="primary">sdaA_1</name>
    <name evidence="14" type="ORF">IEC33019_1569</name>
</gene>
<dbReference type="RefSeq" id="WP_070092961.1">
    <property type="nucleotide sequence ID" value="NZ_CP016634.1"/>
</dbReference>
<evidence type="ECO:0000259" key="12">
    <source>
        <dbReference type="Pfam" id="PF03313"/>
    </source>
</evidence>
<evidence type="ECO:0000313" key="14">
    <source>
        <dbReference type="EMBL" id="ANY87135.1"/>
    </source>
</evidence>
<evidence type="ECO:0000256" key="9">
    <source>
        <dbReference type="ARBA" id="ARBA00023239"/>
    </source>
</evidence>
<dbReference type="GO" id="GO:0003941">
    <property type="term" value="F:L-serine ammonia-lyase activity"/>
    <property type="evidence" value="ECO:0007669"/>
    <property type="project" value="UniProtKB-UniRule"/>
</dbReference>
<dbReference type="Pfam" id="PF03313">
    <property type="entry name" value="SDH_alpha"/>
    <property type="match status" value="1"/>
</dbReference>
<dbReference type="GO" id="GO:0051539">
    <property type="term" value="F:4 iron, 4 sulfur cluster binding"/>
    <property type="evidence" value="ECO:0007669"/>
    <property type="project" value="UniProtKB-UniRule"/>
</dbReference>
<dbReference type="NCBIfam" id="TIGR00720">
    <property type="entry name" value="sda_mono"/>
    <property type="match status" value="1"/>
</dbReference>
<sequence>MAISVFDLFKIGIGPSSSHTVGPMRAAATFAQALREQGVLTQVTRVEVRLYGSLSATGVGHATDRACLLGLMGQWPDRIDPQSIEPRIAQVMQEQCLILDGSQPVAFEYDRDMLLLDESLPYHPNAMSLEAFTAQGSLFSQTYYSVGGGFIVEQAEIDAPQSDADQVKLPYEFDSAAELLALCKTHQMSVGQLMMANECAWRPEAEVREGLLKIWAAMGECVNNGLRNEGILPGGLQVKRRAAKLHRSLQELGKPNVIGSTLSAMEWVNLYALAVNEENAAGGRMVTAPTNGAAGIIPAVLHYYMKFNPGACDDDVVAFLLAAAAVGILCKKNASISGAEVGCQGEVGSACSMAAAGLAEVLGATPAQLENAAEIALEHNLGLTCDPVGGLVQVPCIERNAIAAVKAINAVQMALRGDGEHFISLDRVIRTLRDTGADMHANYKETSRGGLAVAFVEC</sequence>
<evidence type="ECO:0000256" key="11">
    <source>
        <dbReference type="RuleBase" id="RU366059"/>
    </source>
</evidence>
<dbReference type="Gene3D" id="3.30.1330.90">
    <property type="entry name" value="D-3-phosphoglycerate dehydrogenase, domain 3"/>
    <property type="match status" value="1"/>
</dbReference>
<protein>
    <recommendedName>
        <fullName evidence="11">L-serine dehydratase</fullName>
        <ecNumber evidence="11">4.3.1.17</ecNumber>
    </recommendedName>
</protein>
<organism evidence="14">
    <name type="scientific">Pseudomonas putida</name>
    <name type="common">Arthrobacter siderocapsulatus</name>
    <dbReference type="NCBI Taxonomy" id="303"/>
    <lineage>
        <taxon>Bacteria</taxon>
        <taxon>Pseudomonadati</taxon>
        <taxon>Pseudomonadota</taxon>
        <taxon>Gammaproteobacteria</taxon>
        <taxon>Pseudomonadales</taxon>
        <taxon>Pseudomonadaceae</taxon>
        <taxon>Pseudomonas</taxon>
    </lineage>
</organism>
<dbReference type="SUPFAM" id="SSF143548">
    <property type="entry name" value="Serine metabolism enzymes domain"/>
    <property type="match status" value="1"/>
</dbReference>
<evidence type="ECO:0000256" key="3">
    <source>
        <dbReference type="ARBA" id="ARBA00008636"/>
    </source>
</evidence>
<comment type="catalytic activity">
    <reaction evidence="10 11">
        <text>L-serine = pyruvate + NH4(+)</text>
        <dbReference type="Rhea" id="RHEA:19169"/>
        <dbReference type="ChEBI" id="CHEBI:15361"/>
        <dbReference type="ChEBI" id="CHEBI:28938"/>
        <dbReference type="ChEBI" id="CHEBI:33384"/>
        <dbReference type="EC" id="4.3.1.17"/>
    </reaction>
</comment>
<keyword evidence="8 11" id="KW-0411">Iron-sulfur</keyword>
<evidence type="ECO:0000256" key="8">
    <source>
        <dbReference type="ARBA" id="ARBA00023014"/>
    </source>
</evidence>
<evidence type="ECO:0000256" key="4">
    <source>
        <dbReference type="ARBA" id="ARBA00022432"/>
    </source>
</evidence>
<comment type="pathway">
    <text evidence="2">Carbohydrate biosynthesis; gluconeogenesis.</text>
</comment>
<evidence type="ECO:0000259" key="13">
    <source>
        <dbReference type="Pfam" id="PF03315"/>
    </source>
</evidence>
<evidence type="ECO:0000256" key="6">
    <source>
        <dbReference type="ARBA" id="ARBA00022723"/>
    </source>
</evidence>
<keyword evidence="9 11" id="KW-0456">Lyase</keyword>
<comment type="cofactor">
    <cofactor evidence="1 11">
        <name>[4Fe-4S] cluster</name>
        <dbReference type="ChEBI" id="CHEBI:49883"/>
    </cofactor>
</comment>
<dbReference type="GO" id="GO:0009063">
    <property type="term" value="P:amino acid catabolic process"/>
    <property type="evidence" value="ECO:0007669"/>
    <property type="project" value="UniProtKB-ARBA"/>
</dbReference>
<dbReference type="InterPro" id="IPR029009">
    <property type="entry name" value="ASB_dom_sf"/>
</dbReference>
<feature type="domain" description="Serine dehydratase-like alpha subunit" evidence="12">
    <location>
        <begin position="186"/>
        <end position="452"/>
    </location>
</feature>
<dbReference type="InterPro" id="IPR051318">
    <property type="entry name" value="Fe-S_L-Ser"/>
</dbReference>
<dbReference type="GO" id="GO:0046872">
    <property type="term" value="F:metal ion binding"/>
    <property type="evidence" value="ECO:0007669"/>
    <property type="project" value="UniProtKB-KW"/>
</dbReference>
<dbReference type="PANTHER" id="PTHR30182:SF1">
    <property type="entry name" value="L-SERINE DEHYDRATASE 1"/>
    <property type="match status" value="1"/>
</dbReference>
<evidence type="ECO:0000256" key="2">
    <source>
        <dbReference type="ARBA" id="ARBA00004742"/>
    </source>
</evidence>
<dbReference type="Pfam" id="PF03315">
    <property type="entry name" value="SDH_beta"/>
    <property type="match status" value="1"/>
</dbReference>
<dbReference type="AlphaFoldDB" id="A0A1B2F4I9"/>
<dbReference type="InterPro" id="IPR004644">
    <property type="entry name" value="Fe-S_L-Ser_mono"/>
</dbReference>
<dbReference type="InterPro" id="IPR005130">
    <property type="entry name" value="Ser_deHydtase-like_asu"/>
</dbReference>
<keyword evidence="6 11" id="KW-0479">Metal-binding</keyword>
<dbReference type="PANTHER" id="PTHR30182">
    <property type="entry name" value="L-SERINE DEHYDRATASE"/>
    <property type="match status" value="1"/>
</dbReference>
<dbReference type="EMBL" id="CP016634">
    <property type="protein sequence ID" value="ANY87135.1"/>
    <property type="molecule type" value="Genomic_DNA"/>
</dbReference>
<keyword evidence="5 11" id="KW-0004">4Fe-4S</keyword>
<name>A0A1B2F4I9_PSEPU</name>
<keyword evidence="7 11" id="KW-0408">Iron</keyword>
<keyword evidence="4 11" id="KW-0312">Gluconeogenesis</keyword>
<accession>A0A1B2F4I9</accession>
<feature type="domain" description="Serine dehydratase beta chain" evidence="13">
    <location>
        <begin position="4"/>
        <end position="155"/>
    </location>
</feature>